<accession>A0AAD0PET1</accession>
<gene>
    <name evidence="2" type="ORF">C1S65_16015</name>
</gene>
<proteinExistence type="predicted"/>
<dbReference type="EMBL" id="CP030750">
    <property type="protein sequence ID" value="AXA25551.1"/>
    <property type="molecule type" value="Genomic_DNA"/>
</dbReference>
<feature type="transmembrane region" description="Helical" evidence="1">
    <location>
        <begin position="176"/>
        <end position="198"/>
    </location>
</feature>
<feature type="transmembrane region" description="Helical" evidence="1">
    <location>
        <begin position="103"/>
        <end position="123"/>
    </location>
</feature>
<name>A0AAD0PET1_PSEPU</name>
<reference evidence="2 3" key="1">
    <citation type="submission" date="2018-06" db="EMBL/GenBank/DDBJ databases">
        <title>The genome of Pseudomonas putida NX-1, a lignin degrader.</title>
        <authorList>
            <person name="Xu Z."/>
        </authorList>
    </citation>
    <scope>NUCLEOTIDE SEQUENCE [LARGE SCALE GENOMIC DNA]</scope>
    <source>
        <strain evidence="2 3">NX-1</strain>
    </source>
</reference>
<organism evidence="2 3">
    <name type="scientific">Pseudomonas putida</name>
    <name type="common">Arthrobacter siderocapsulatus</name>
    <dbReference type="NCBI Taxonomy" id="303"/>
    <lineage>
        <taxon>Bacteria</taxon>
        <taxon>Pseudomonadati</taxon>
        <taxon>Pseudomonadota</taxon>
        <taxon>Gammaproteobacteria</taxon>
        <taxon>Pseudomonadales</taxon>
        <taxon>Pseudomonadaceae</taxon>
        <taxon>Pseudomonas</taxon>
    </lineage>
</organism>
<keyword evidence="1" id="KW-0812">Transmembrane</keyword>
<evidence type="ECO:0000313" key="2">
    <source>
        <dbReference type="EMBL" id="AXA25551.1"/>
    </source>
</evidence>
<sequence>MSSRDLSLLGASPSSYFLRQRIERLVDLQKLYDTIDRDPVIVGAAVVYIDVDYNILTLREFLPLCRTSPLKIVLQEQTAVITAEAYVERTYESGRPSEVLTEALNMGLACSTVIISGLVFILGGSLTPFSGGTSMFLASIGAAGVMASLGQCGFGVARTYWEVTEPSKNDTLDDQLWFTLLGQLLDVVSLLSVVGSSFNTIKTVLVRKAATGAPWYRLLSPLSRQQRRSLTIEILKLRHPSLSAKQLKLKQRNGQVRKRYTPRELNQATKAMLLETLGGVLGIAGSGSVRALAVSVIQVGED</sequence>
<dbReference type="AlphaFoldDB" id="A0AAD0PET1"/>
<protein>
    <submittedName>
        <fullName evidence="2">NAD synthetase</fullName>
    </submittedName>
</protein>
<dbReference type="RefSeq" id="WP_112898563.1">
    <property type="nucleotide sequence ID" value="NZ_CP030750.1"/>
</dbReference>
<dbReference type="Proteomes" id="UP000251617">
    <property type="component" value="Chromosome"/>
</dbReference>
<keyword evidence="1" id="KW-1133">Transmembrane helix</keyword>
<keyword evidence="1" id="KW-0472">Membrane</keyword>
<evidence type="ECO:0000313" key="3">
    <source>
        <dbReference type="Proteomes" id="UP000251617"/>
    </source>
</evidence>
<evidence type="ECO:0000256" key="1">
    <source>
        <dbReference type="SAM" id="Phobius"/>
    </source>
</evidence>
<feature type="transmembrane region" description="Helical" evidence="1">
    <location>
        <begin position="135"/>
        <end position="156"/>
    </location>
</feature>